<dbReference type="EMBL" id="FNFO01000003">
    <property type="protein sequence ID" value="SDK74355.1"/>
    <property type="molecule type" value="Genomic_DNA"/>
</dbReference>
<dbReference type="Gene3D" id="6.10.260.10">
    <property type="match status" value="1"/>
</dbReference>
<evidence type="ECO:0000256" key="2">
    <source>
        <dbReference type="ARBA" id="ARBA00022679"/>
    </source>
</evidence>
<evidence type="ECO:0000256" key="1">
    <source>
        <dbReference type="ARBA" id="ARBA00022676"/>
    </source>
</evidence>
<dbReference type="PANTHER" id="PTHR10176">
    <property type="entry name" value="GLYCOGEN SYNTHASE"/>
    <property type="match status" value="1"/>
</dbReference>
<dbReference type="Proteomes" id="UP000198510">
    <property type="component" value="Unassembled WGS sequence"/>
</dbReference>
<dbReference type="GO" id="GO:0004373">
    <property type="term" value="F:alpha-1,4-glucan glucosyltransferase (UDP-glucose donor) activity"/>
    <property type="evidence" value="ECO:0007669"/>
    <property type="project" value="InterPro"/>
</dbReference>
<protein>
    <submittedName>
        <fullName evidence="3">Glycogen(Starch) synthase</fullName>
    </submittedName>
</protein>
<dbReference type="GO" id="GO:0005737">
    <property type="term" value="C:cytoplasm"/>
    <property type="evidence" value="ECO:0007669"/>
    <property type="project" value="TreeGrafter"/>
</dbReference>
<dbReference type="InterPro" id="IPR008631">
    <property type="entry name" value="Glycogen_synth"/>
</dbReference>
<gene>
    <name evidence="3" type="ORF">SAMN05421823_103439</name>
</gene>
<dbReference type="AlphaFoldDB" id="A0A1G9EE93"/>
<dbReference type="GO" id="GO:0005978">
    <property type="term" value="P:glycogen biosynthetic process"/>
    <property type="evidence" value="ECO:0007669"/>
    <property type="project" value="InterPro"/>
</dbReference>
<dbReference type="SUPFAM" id="SSF53756">
    <property type="entry name" value="UDP-Glycosyltransferase/glycogen phosphorylase"/>
    <property type="match status" value="2"/>
</dbReference>
<dbReference type="OrthoDB" id="907602at2"/>
<name>A0A1G9EE93_9BACT</name>
<keyword evidence="4" id="KW-1185">Reference proteome</keyword>
<keyword evidence="2" id="KW-0808">Transferase</keyword>
<evidence type="ECO:0000313" key="3">
    <source>
        <dbReference type="EMBL" id="SDK74355.1"/>
    </source>
</evidence>
<dbReference type="PANTHER" id="PTHR10176:SF3">
    <property type="entry name" value="GLYCOGEN [STARCH] SYNTHASE"/>
    <property type="match status" value="1"/>
</dbReference>
<evidence type="ECO:0000313" key="4">
    <source>
        <dbReference type="Proteomes" id="UP000198510"/>
    </source>
</evidence>
<dbReference type="Gene3D" id="3.40.50.2000">
    <property type="entry name" value="Glycogen Phosphorylase B"/>
    <property type="match status" value="2"/>
</dbReference>
<keyword evidence="1" id="KW-0328">Glycosyltransferase</keyword>
<proteinExistence type="predicted"/>
<dbReference type="Pfam" id="PF05693">
    <property type="entry name" value="Glycogen_syn"/>
    <property type="match status" value="1"/>
</dbReference>
<dbReference type="STRING" id="1075417.SAMN05421823_103439"/>
<dbReference type="RefSeq" id="WP_089681439.1">
    <property type="nucleotide sequence ID" value="NZ_FNFO01000003.1"/>
</dbReference>
<accession>A0A1G9EE93</accession>
<sequence>MQSDALYHLTPERKRNTLLIEAAWEVCNQVGGIYTVIRTKVPAAVGFWGDNYCLIGPWFANMAQGEFDPIEPGNDAVGRAVRALLDKGVEVHYGRWLVSGRPRVILLNPLSDLPQTNANKHYYWEAHGIASPTGDDLYDKVLAFSHLVTLFYEQLTAARQESLSIIAHFHEWMAGLPIADIRRNQWPIRTVFTTHATLLGRYIAMNDEQFYEKLDQYDWLHEAQHYGIEHMVRIERAATAHCDVMTTVSQVTGSECEFLLGRKPDLLLPNGLNIERFVALHEFQNLHQQYKNKIHQFVMGHFFQSYSFDLDNTLYFFTSGRYEYRNKGFDLTLEALARLNWRMQQAGMSTTVVMFFVTRRPYRSINPEVLESRGVMEELRETCNAIEKQIGERLFQVAASQHEHRLPDLNQFVDDYWRLRFRRTLQSWRSTHLPSIITHNLIDDQDDEILNFMRRANLLNHAHDRVKMVYHPDFISPMNPLFGMEYGQFVRGCHLGIFPSYYEPWGYTPLECGASGVPSVTSDLSGFGDYVMNAFDNHKDCGMYVVNRRRKTFYQAADQLADILFQFVQFSRRDRINQRNKVESLSATFDWKYLGKFYLEAYDRALA</sequence>
<reference evidence="3 4" key="1">
    <citation type="submission" date="2016-10" db="EMBL/GenBank/DDBJ databases">
        <authorList>
            <person name="de Groot N.N."/>
        </authorList>
    </citation>
    <scope>NUCLEOTIDE SEQUENCE [LARGE SCALE GENOMIC DNA]</scope>
    <source>
        <strain evidence="3 4">DSM 25186</strain>
    </source>
</reference>
<organism evidence="3 4">
    <name type="scientific">Catalinimonas alkaloidigena</name>
    <dbReference type="NCBI Taxonomy" id="1075417"/>
    <lineage>
        <taxon>Bacteria</taxon>
        <taxon>Pseudomonadati</taxon>
        <taxon>Bacteroidota</taxon>
        <taxon>Cytophagia</taxon>
        <taxon>Cytophagales</taxon>
        <taxon>Catalimonadaceae</taxon>
        <taxon>Catalinimonas</taxon>
    </lineage>
</organism>